<dbReference type="GO" id="GO:0006887">
    <property type="term" value="P:exocytosis"/>
    <property type="evidence" value="ECO:0007669"/>
    <property type="project" value="EnsemblFungi"/>
</dbReference>
<dbReference type="VEuPathDB" id="FungiDB:SAPIO_CDS0558"/>
<dbReference type="HOGENOM" id="CLU_069856_0_0_1"/>
<evidence type="ECO:0000256" key="6">
    <source>
        <dbReference type="RuleBase" id="RU363137"/>
    </source>
</evidence>
<protein>
    <recommendedName>
        <fullName evidence="6">Clathrin light chain</fullName>
    </recommendedName>
</protein>
<dbReference type="EMBL" id="JOWA01000022">
    <property type="protein sequence ID" value="KEZ46711.1"/>
    <property type="molecule type" value="Genomic_DNA"/>
</dbReference>
<dbReference type="RefSeq" id="XP_016646510.1">
    <property type="nucleotide sequence ID" value="XM_016783310.1"/>
</dbReference>
<dbReference type="PANTHER" id="PTHR10639">
    <property type="entry name" value="CLATHRIN LIGHT CHAIN"/>
    <property type="match status" value="1"/>
</dbReference>
<dbReference type="GO" id="GO:0005768">
    <property type="term" value="C:endosome"/>
    <property type="evidence" value="ECO:0007669"/>
    <property type="project" value="EnsemblFungi"/>
</dbReference>
<dbReference type="GeneID" id="27718710"/>
<sequence>MADRFPSLEEFDSGVQTDIRAAVEDPSADDFLAREKALLGDDADLFTTTQDAAAVSGDVGGDLLGGEDNAQSTFESQFPDITTVQQVGPSVTYNSGFAAYAEEKDEDEPEVVKEWRERRNAAITKRAEQFAAQREETITEARQNIDDFYDHYNTKKEKGIAQTRREAEQFLANREDTVSGGTSWDRIAKLVDISGKGVKGGAAGSGKERFRELLVSLRKDEKAPGASGI</sequence>
<comment type="similarity">
    <text evidence="2 6">Belongs to the clathrin light chain family.</text>
</comment>
<comment type="subcellular location">
    <subcellularLocation>
        <location evidence="1 6">Cytoplasmic vesicle membrane</location>
        <topology evidence="1 6">Peripheral membrane protein</topology>
        <orientation evidence="1 6">Cytoplasmic side</orientation>
    </subcellularLocation>
    <subcellularLocation>
        <location evidence="6">Membrane</location>
        <location evidence="6">Coated pit</location>
        <topology evidence="6">Peripheral membrane protein</topology>
        <orientation evidence="6">Cytoplasmic side</orientation>
    </subcellularLocation>
    <text evidence="6">Cytoplasmic face of coated pits and vesicles.</text>
</comment>
<dbReference type="KEGG" id="sapo:SAPIO_CDS0558"/>
<proteinExistence type="inferred from homology"/>
<dbReference type="Proteomes" id="UP000028545">
    <property type="component" value="Unassembled WGS sequence"/>
</dbReference>
<evidence type="ECO:0000256" key="4">
    <source>
        <dbReference type="ARBA" id="ARBA00023176"/>
    </source>
</evidence>
<dbReference type="InterPro" id="IPR000996">
    <property type="entry name" value="Clathrin_L-chain"/>
</dbReference>
<evidence type="ECO:0000256" key="5">
    <source>
        <dbReference type="ARBA" id="ARBA00023329"/>
    </source>
</evidence>
<dbReference type="GO" id="GO:0006886">
    <property type="term" value="P:intracellular protein transport"/>
    <property type="evidence" value="ECO:0007669"/>
    <property type="project" value="InterPro"/>
</dbReference>
<dbReference type="GO" id="GO:0032050">
    <property type="term" value="F:clathrin heavy chain binding"/>
    <property type="evidence" value="ECO:0007669"/>
    <property type="project" value="TreeGrafter"/>
</dbReference>
<dbReference type="OrthoDB" id="5512at2759"/>
<keyword evidence="4 6" id="KW-0168">Coated pit</keyword>
<evidence type="ECO:0000256" key="3">
    <source>
        <dbReference type="ARBA" id="ARBA00023136"/>
    </source>
</evidence>
<comment type="caution">
    <text evidence="7">The sequence shown here is derived from an EMBL/GenBank/DDBJ whole genome shotgun (WGS) entry which is preliminary data.</text>
</comment>
<dbReference type="GO" id="GO:0030479">
    <property type="term" value="C:actin cortical patch"/>
    <property type="evidence" value="ECO:0007669"/>
    <property type="project" value="EnsemblFungi"/>
</dbReference>
<accession>A0A084GH99</accession>
<organism evidence="7 8">
    <name type="scientific">Pseudallescheria apiosperma</name>
    <name type="common">Scedosporium apiospermum</name>
    <dbReference type="NCBI Taxonomy" id="563466"/>
    <lineage>
        <taxon>Eukaryota</taxon>
        <taxon>Fungi</taxon>
        <taxon>Dikarya</taxon>
        <taxon>Ascomycota</taxon>
        <taxon>Pezizomycotina</taxon>
        <taxon>Sordariomycetes</taxon>
        <taxon>Hypocreomycetidae</taxon>
        <taxon>Microascales</taxon>
        <taxon>Microascaceae</taxon>
        <taxon>Scedosporium</taxon>
    </lineage>
</organism>
<dbReference type="AlphaFoldDB" id="A0A084GH99"/>
<dbReference type="Pfam" id="PF01086">
    <property type="entry name" value="Clathrin_lg_ch"/>
    <property type="match status" value="1"/>
</dbReference>
<name>A0A084GH99_PSEDA</name>
<keyword evidence="8" id="KW-1185">Reference proteome</keyword>
<dbReference type="OMA" id="FYENYNT"/>
<keyword evidence="5 6" id="KW-0968">Cytoplasmic vesicle</keyword>
<reference evidence="7 8" key="1">
    <citation type="journal article" date="2014" name="Genome Announc.">
        <title>Draft genome sequence of the pathogenic fungus Scedosporium apiospermum.</title>
        <authorList>
            <person name="Vandeputte P."/>
            <person name="Ghamrawi S."/>
            <person name="Rechenmann M."/>
            <person name="Iltis A."/>
            <person name="Giraud S."/>
            <person name="Fleury M."/>
            <person name="Thornton C."/>
            <person name="Delhaes L."/>
            <person name="Meyer W."/>
            <person name="Papon N."/>
            <person name="Bouchara J.P."/>
        </authorList>
    </citation>
    <scope>NUCLEOTIDE SEQUENCE [LARGE SCALE GENOMIC DNA]</scope>
    <source>
        <strain evidence="7 8">IHEM 14462</strain>
    </source>
</reference>
<gene>
    <name evidence="7" type="ORF">SAPIO_CDS0558</name>
</gene>
<dbReference type="PANTHER" id="PTHR10639:SF7">
    <property type="entry name" value="CLATHRIN LIGHT CHAIN"/>
    <property type="match status" value="1"/>
</dbReference>
<keyword evidence="3 6" id="KW-0472">Membrane</keyword>
<evidence type="ECO:0000256" key="1">
    <source>
        <dbReference type="ARBA" id="ARBA00004180"/>
    </source>
</evidence>
<evidence type="ECO:0000256" key="2">
    <source>
        <dbReference type="ARBA" id="ARBA00005263"/>
    </source>
</evidence>
<dbReference type="GO" id="GO:0072583">
    <property type="term" value="P:clathrin-dependent endocytosis"/>
    <property type="evidence" value="ECO:0007669"/>
    <property type="project" value="EnsemblFungi"/>
</dbReference>
<evidence type="ECO:0000313" key="7">
    <source>
        <dbReference type="EMBL" id="KEZ46711.1"/>
    </source>
</evidence>
<dbReference type="GO" id="GO:0030132">
    <property type="term" value="C:clathrin coat of coated pit"/>
    <property type="evidence" value="ECO:0007669"/>
    <property type="project" value="InterPro"/>
</dbReference>
<comment type="function">
    <text evidence="6">Clathrin is the major protein of the polyhedral coat of coated pits and vesicles.</text>
</comment>
<dbReference type="GO" id="GO:0030130">
    <property type="term" value="C:clathrin coat of trans-Golgi network vesicle"/>
    <property type="evidence" value="ECO:0007669"/>
    <property type="project" value="InterPro"/>
</dbReference>
<dbReference type="GO" id="GO:0005198">
    <property type="term" value="F:structural molecule activity"/>
    <property type="evidence" value="ECO:0007669"/>
    <property type="project" value="InterPro"/>
</dbReference>
<evidence type="ECO:0000313" key="8">
    <source>
        <dbReference type="Proteomes" id="UP000028545"/>
    </source>
</evidence>